<evidence type="ECO:0000256" key="1">
    <source>
        <dbReference type="SAM" id="Phobius"/>
    </source>
</evidence>
<comment type="caution">
    <text evidence="2">The sequence shown here is derived from an EMBL/GenBank/DDBJ whole genome shotgun (WGS) entry which is preliminary data.</text>
</comment>
<proteinExistence type="predicted"/>
<dbReference type="RefSeq" id="WP_377708950.1">
    <property type="nucleotide sequence ID" value="NZ_JBHSMP010000005.1"/>
</dbReference>
<reference evidence="3" key="1">
    <citation type="journal article" date="2019" name="Int. J. Syst. Evol. Microbiol.">
        <title>The Global Catalogue of Microorganisms (GCM) 10K type strain sequencing project: providing services to taxonomists for standard genome sequencing and annotation.</title>
        <authorList>
            <consortium name="The Broad Institute Genomics Platform"/>
            <consortium name="The Broad Institute Genome Sequencing Center for Infectious Disease"/>
            <person name="Wu L."/>
            <person name="Ma J."/>
        </authorList>
    </citation>
    <scope>NUCLEOTIDE SEQUENCE [LARGE SCALE GENOMIC DNA]</scope>
    <source>
        <strain evidence="3">CCUG 56042</strain>
    </source>
</reference>
<gene>
    <name evidence="2" type="ORF">ACFPTO_01555</name>
</gene>
<dbReference type="EMBL" id="JBHSMP010000005">
    <property type="protein sequence ID" value="MFC5427500.1"/>
    <property type="molecule type" value="Genomic_DNA"/>
</dbReference>
<keyword evidence="1" id="KW-1133">Transmembrane helix</keyword>
<dbReference type="Proteomes" id="UP001596103">
    <property type="component" value="Unassembled WGS sequence"/>
</dbReference>
<keyword evidence="3" id="KW-1185">Reference proteome</keyword>
<feature type="transmembrane region" description="Helical" evidence="1">
    <location>
        <begin position="30"/>
        <end position="54"/>
    </location>
</feature>
<evidence type="ECO:0000313" key="2">
    <source>
        <dbReference type="EMBL" id="MFC5427500.1"/>
    </source>
</evidence>
<organism evidence="2 3">
    <name type="scientific">Paraburkholderia denitrificans</name>
    <dbReference type="NCBI Taxonomy" id="694025"/>
    <lineage>
        <taxon>Bacteria</taxon>
        <taxon>Pseudomonadati</taxon>
        <taxon>Pseudomonadota</taxon>
        <taxon>Betaproteobacteria</taxon>
        <taxon>Burkholderiales</taxon>
        <taxon>Burkholderiaceae</taxon>
        <taxon>Paraburkholderia</taxon>
    </lineage>
</organism>
<name>A0ABW0J379_9BURK</name>
<protein>
    <submittedName>
        <fullName evidence="2">Uncharacterized protein</fullName>
    </submittedName>
</protein>
<keyword evidence="1" id="KW-0472">Membrane</keyword>
<keyword evidence="1" id="KW-0812">Transmembrane</keyword>
<sequence length="71" mass="8182">MINRYTIIAFILMLVPLTFGQLTKAFNLSFNQILVVSVVWVLAMLTNFGAFLFVHGRLYFKRRKLEAASRA</sequence>
<accession>A0ABW0J379</accession>
<evidence type="ECO:0000313" key="3">
    <source>
        <dbReference type="Proteomes" id="UP001596103"/>
    </source>
</evidence>